<accession>A0ABW5TLD9</accession>
<dbReference type="EMBL" id="JBHUMO010000071">
    <property type="protein sequence ID" value="MFD2729916.1"/>
    <property type="molecule type" value="Genomic_DNA"/>
</dbReference>
<keyword evidence="3 5" id="KW-1133">Transmembrane helix</keyword>
<proteinExistence type="predicted"/>
<dbReference type="Gene3D" id="3.40.1710.10">
    <property type="entry name" value="abc type-2 transporter like domain"/>
    <property type="match status" value="1"/>
</dbReference>
<keyword evidence="4 5" id="KW-0472">Membrane</keyword>
<evidence type="ECO:0000259" key="6">
    <source>
        <dbReference type="Pfam" id="PF01061"/>
    </source>
</evidence>
<dbReference type="InterPro" id="IPR051328">
    <property type="entry name" value="T7SS_ABC-Transporter"/>
</dbReference>
<feature type="transmembrane region" description="Helical" evidence="5">
    <location>
        <begin position="866"/>
        <end position="884"/>
    </location>
</feature>
<dbReference type="InterPro" id="IPR017500">
    <property type="entry name" value="Phage_infect_YhgE_N"/>
</dbReference>
<dbReference type="NCBIfam" id="TIGR03061">
    <property type="entry name" value="pip_yhgE_Nterm"/>
    <property type="match status" value="1"/>
</dbReference>
<feature type="domain" description="ABC-2 type transporter transmembrane" evidence="7">
    <location>
        <begin position="27"/>
        <end position="170"/>
    </location>
</feature>
<dbReference type="PANTHER" id="PTHR43077">
    <property type="entry name" value="TRANSPORT PERMEASE YVFS-RELATED"/>
    <property type="match status" value="1"/>
</dbReference>
<reference evidence="9" key="1">
    <citation type="journal article" date="2019" name="Int. J. Syst. Evol. Microbiol.">
        <title>The Global Catalogue of Microorganisms (GCM) 10K type strain sequencing project: providing services to taxonomists for standard genome sequencing and annotation.</title>
        <authorList>
            <consortium name="The Broad Institute Genomics Platform"/>
            <consortium name="The Broad Institute Genome Sequencing Center for Infectious Disease"/>
            <person name="Wu L."/>
            <person name="Ma J."/>
        </authorList>
    </citation>
    <scope>NUCLEOTIDE SEQUENCE [LARGE SCALE GENOMIC DNA]</scope>
    <source>
        <strain evidence="9">TISTR 932</strain>
    </source>
</reference>
<keyword evidence="9" id="KW-1185">Reference proteome</keyword>
<evidence type="ECO:0000256" key="4">
    <source>
        <dbReference type="ARBA" id="ARBA00023136"/>
    </source>
</evidence>
<feature type="transmembrane region" description="Helical" evidence="5">
    <location>
        <begin position="751"/>
        <end position="772"/>
    </location>
</feature>
<comment type="caution">
    <text evidence="8">The sequence shown here is derived from an EMBL/GenBank/DDBJ whole genome shotgun (WGS) entry which is preliminary data.</text>
</comment>
<evidence type="ECO:0000256" key="1">
    <source>
        <dbReference type="ARBA" id="ARBA00004141"/>
    </source>
</evidence>
<dbReference type="InterPro" id="IPR013525">
    <property type="entry name" value="ABC2_TM"/>
</dbReference>
<feature type="transmembrane region" description="Helical" evidence="5">
    <location>
        <begin position="778"/>
        <end position="802"/>
    </location>
</feature>
<evidence type="ECO:0000256" key="3">
    <source>
        <dbReference type="ARBA" id="ARBA00022989"/>
    </source>
</evidence>
<feature type="transmembrane region" description="Helical" evidence="5">
    <location>
        <begin position="809"/>
        <end position="827"/>
    </location>
</feature>
<dbReference type="Pfam" id="PF12698">
    <property type="entry name" value="ABC2_membrane_3"/>
    <property type="match status" value="1"/>
</dbReference>
<dbReference type="InterPro" id="IPR017501">
    <property type="entry name" value="Phage_infect_YhgE_C"/>
</dbReference>
<dbReference type="PANTHER" id="PTHR43077:SF10">
    <property type="entry name" value="TRANSPORT PERMEASE PROTEIN"/>
    <property type="match status" value="1"/>
</dbReference>
<name>A0ABW5TLD9_9ENTE</name>
<evidence type="ECO:0000256" key="2">
    <source>
        <dbReference type="ARBA" id="ARBA00022692"/>
    </source>
</evidence>
<dbReference type="Proteomes" id="UP001597427">
    <property type="component" value="Unassembled WGS sequence"/>
</dbReference>
<feature type="transmembrane region" description="Helical" evidence="5">
    <location>
        <begin position="707"/>
        <end position="730"/>
    </location>
</feature>
<dbReference type="NCBIfam" id="TIGR03062">
    <property type="entry name" value="pip_yhgE_Cterm"/>
    <property type="match status" value="1"/>
</dbReference>
<feature type="domain" description="ABC-2 type transporter transmembrane" evidence="6">
    <location>
        <begin position="715"/>
        <end position="852"/>
    </location>
</feature>
<dbReference type="Pfam" id="PF01061">
    <property type="entry name" value="ABC2_membrane"/>
    <property type="match status" value="1"/>
</dbReference>
<keyword evidence="2 5" id="KW-0812">Transmembrane</keyword>
<dbReference type="RefSeq" id="WP_379982707.1">
    <property type="nucleotide sequence ID" value="NZ_JBHUMO010000071.1"/>
</dbReference>
<feature type="transmembrane region" description="Helical" evidence="5">
    <location>
        <begin position="21"/>
        <end position="41"/>
    </location>
</feature>
<sequence length="905" mass="100129">MEKLTNILYLYKLDWQRIYKIPLATFLIVALMILPSLYAWFNIKALWDPYGNTGAIPIAIYSDDVGATLKGKNIEVGEDVLAKLKKNDQLGWRFVDSKKDVTEGVKSGKYYAGIYIPKEFSEDLISFTKGEIKKPQIDYYFNEKINAIAPKITDKGAQSLKEQVSENFISAATTTLFSALKEVGYDIETNLVSINKVKNLILTADEHTAEINGYVKQVVELHDKLPEMKEKLAKANEFSSYLPEVDALGAKIVTLNDKMPALKQEASVILTLQKKIPELQAAGNQLAEINDDFDSVEQTMNQGVAEAKEGLAVIEKVQTLWPEIVKLGDQASSTTVAVQDFAENLHDALPAITASVDTTLDAILQGTSDVQTITGELQALLAENELTDEQKKHVIELLNVLAARFNRQATLIQTVIALLENSQQATGTNEFDGVIQKLKNAEQVATDMATKLTTLAGQAEKGDFDQVKDQLDELLVLVNQAAGQIQTTIREVQALNIGKTITSIVNELIDTLNTASTLMKQIDYTALENLLDATHDTVKNAIGTLEKYQAQLPAIRQELSDANALLNGHMEQIIAAINKGVDLYQNELPIVTEKLQLAANFMKSDWPSVRSDLTSTLTLMNEKFPDVEKALNLANDLIKNDWPAIQAGIHKAADAIRKGEETIDLGQLIQLMKQDIQKESDFFTNPIDLKTTTMFPIANNGSASTPFYTALCLWVGALLFSSVATTGYYLNEKQKHLYTKRETFVARMLTFLTMAVAQALIVTLGNYFLLGVDVRQPVWSVVFAVLVALSFMMIIYVLVAMFGNIGKGIGIILLVLSISGGGGNYPIQVSGKFFQMINPLLPFTYAVNLLRESAGGIYWANAWKDLFFLICMFIGFAAIGIYLFPKVTDLQKRTSDRAKQSHLFH</sequence>
<evidence type="ECO:0000313" key="9">
    <source>
        <dbReference type="Proteomes" id="UP001597427"/>
    </source>
</evidence>
<gene>
    <name evidence="8" type="ORF">ACFSR0_11080</name>
</gene>
<evidence type="ECO:0000256" key="5">
    <source>
        <dbReference type="SAM" id="Phobius"/>
    </source>
</evidence>
<comment type="subcellular location">
    <subcellularLocation>
        <location evidence="1">Membrane</location>
        <topology evidence="1">Multi-pass membrane protein</topology>
    </subcellularLocation>
</comment>
<evidence type="ECO:0000313" key="8">
    <source>
        <dbReference type="EMBL" id="MFD2729916.1"/>
    </source>
</evidence>
<organism evidence="8 9">
    <name type="scientific">Enterococcus camelliae</name>
    <dbReference type="NCBI Taxonomy" id="453959"/>
    <lineage>
        <taxon>Bacteria</taxon>
        <taxon>Bacillati</taxon>
        <taxon>Bacillota</taxon>
        <taxon>Bacilli</taxon>
        <taxon>Lactobacillales</taxon>
        <taxon>Enterococcaceae</taxon>
        <taxon>Enterococcus</taxon>
    </lineage>
</organism>
<evidence type="ECO:0000259" key="7">
    <source>
        <dbReference type="Pfam" id="PF12698"/>
    </source>
</evidence>
<protein>
    <submittedName>
        <fullName evidence="8">YhgE/Pip family protein</fullName>
    </submittedName>
</protein>